<evidence type="ECO:0000256" key="4">
    <source>
        <dbReference type="ARBA" id="ARBA00022771"/>
    </source>
</evidence>
<dbReference type="FunFam" id="3.30.160.60:FF:000065">
    <property type="entry name" value="B-cell CLL/lymphoma 6, member B"/>
    <property type="match status" value="1"/>
</dbReference>
<dbReference type="FunFam" id="3.30.160.60:FF:000512">
    <property type="entry name" value="zinc finger protein 197 isoform X1"/>
    <property type="match status" value="1"/>
</dbReference>
<dbReference type="GO" id="GO:0005634">
    <property type="term" value="C:nucleus"/>
    <property type="evidence" value="ECO:0007669"/>
    <property type="project" value="UniProtKB-SubCell"/>
</dbReference>
<evidence type="ECO:0000256" key="2">
    <source>
        <dbReference type="ARBA" id="ARBA00022723"/>
    </source>
</evidence>
<dbReference type="SUPFAM" id="SSF57667">
    <property type="entry name" value="beta-beta-alpha zinc fingers"/>
    <property type="match status" value="2"/>
</dbReference>
<dbReference type="InterPro" id="IPR013087">
    <property type="entry name" value="Znf_C2H2_type"/>
</dbReference>
<gene>
    <name evidence="9" type="ORF">OCTVUL_1B024192</name>
</gene>
<accession>A0AA36BEH9</accession>
<reference evidence="9" key="1">
    <citation type="submission" date="2023-08" db="EMBL/GenBank/DDBJ databases">
        <authorList>
            <person name="Alioto T."/>
            <person name="Alioto T."/>
            <person name="Gomez Garrido J."/>
        </authorList>
    </citation>
    <scope>NUCLEOTIDE SEQUENCE</scope>
</reference>
<dbReference type="InterPro" id="IPR036236">
    <property type="entry name" value="Znf_C2H2_sf"/>
</dbReference>
<name>A0AA36BEH9_OCTVU</name>
<dbReference type="Pfam" id="PF00096">
    <property type="entry name" value="zf-C2H2"/>
    <property type="match status" value="1"/>
</dbReference>
<evidence type="ECO:0000259" key="8">
    <source>
        <dbReference type="PROSITE" id="PS50157"/>
    </source>
</evidence>
<keyword evidence="5" id="KW-0862">Zinc</keyword>
<dbReference type="Proteomes" id="UP001162480">
    <property type="component" value="Chromosome 13"/>
</dbReference>
<keyword evidence="2" id="KW-0479">Metal-binding</keyword>
<feature type="domain" description="C2H2-type" evidence="8">
    <location>
        <begin position="35"/>
        <end position="62"/>
    </location>
</feature>
<dbReference type="FunFam" id="3.30.160.60:FF:001498">
    <property type="entry name" value="Zinc finger protein 404"/>
    <property type="match status" value="1"/>
</dbReference>
<dbReference type="Gene3D" id="3.30.160.60">
    <property type="entry name" value="Classic Zinc Finger"/>
    <property type="match status" value="3"/>
</dbReference>
<organism evidence="9 10">
    <name type="scientific">Octopus vulgaris</name>
    <name type="common">Common octopus</name>
    <dbReference type="NCBI Taxonomy" id="6645"/>
    <lineage>
        <taxon>Eukaryota</taxon>
        <taxon>Metazoa</taxon>
        <taxon>Spiralia</taxon>
        <taxon>Lophotrochozoa</taxon>
        <taxon>Mollusca</taxon>
        <taxon>Cephalopoda</taxon>
        <taxon>Coleoidea</taxon>
        <taxon>Octopodiformes</taxon>
        <taxon>Octopoda</taxon>
        <taxon>Incirrata</taxon>
        <taxon>Octopodidae</taxon>
        <taxon>Octopus</taxon>
    </lineage>
</organism>
<dbReference type="GO" id="GO:0000981">
    <property type="term" value="F:DNA-binding transcription factor activity, RNA polymerase II-specific"/>
    <property type="evidence" value="ECO:0007669"/>
    <property type="project" value="TreeGrafter"/>
</dbReference>
<dbReference type="EMBL" id="OX597826">
    <property type="protein sequence ID" value="CAI9732192.1"/>
    <property type="molecule type" value="Genomic_DNA"/>
</dbReference>
<proteinExistence type="predicted"/>
<dbReference type="PANTHER" id="PTHR23235">
    <property type="entry name" value="KRUEPPEL-LIKE TRANSCRIPTION FACTOR"/>
    <property type="match status" value="1"/>
</dbReference>
<dbReference type="PROSITE" id="PS00028">
    <property type="entry name" value="ZINC_FINGER_C2H2_1"/>
    <property type="match status" value="1"/>
</dbReference>
<keyword evidence="3" id="KW-0677">Repeat</keyword>
<keyword evidence="4 7" id="KW-0863">Zinc-finger</keyword>
<keyword evidence="6" id="KW-0539">Nucleus</keyword>
<dbReference type="AlphaFoldDB" id="A0AA36BEH9"/>
<dbReference type="GO" id="GO:0000978">
    <property type="term" value="F:RNA polymerase II cis-regulatory region sequence-specific DNA binding"/>
    <property type="evidence" value="ECO:0007669"/>
    <property type="project" value="TreeGrafter"/>
</dbReference>
<evidence type="ECO:0000256" key="7">
    <source>
        <dbReference type="PROSITE-ProRule" id="PRU00042"/>
    </source>
</evidence>
<dbReference type="GO" id="GO:0008270">
    <property type="term" value="F:zinc ion binding"/>
    <property type="evidence" value="ECO:0007669"/>
    <property type="project" value="UniProtKB-KW"/>
</dbReference>
<sequence length="131" mass="15167">MASFKPYHRDICCKSFSKNTNLADHKRIHTGEKPYQCDICGRSFTQSNQLIKHKCSHTGEKPYHCDICDKSFSRMMNDITKCTQILSANSEQWELTCFRSKFQFLVENSVSVHYTPPHSLCCSHTASFIYT</sequence>
<evidence type="ECO:0000256" key="1">
    <source>
        <dbReference type="ARBA" id="ARBA00004123"/>
    </source>
</evidence>
<dbReference type="SMART" id="SM00355">
    <property type="entry name" value="ZnF_C2H2"/>
    <property type="match status" value="2"/>
</dbReference>
<dbReference type="PANTHER" id="PTHR23235:SF120">
    <property type="entry name" value="KRUPPEL-LIKE FACTOR 15"/>
    <property type="match status" value="1"/>
</dbReference>
<comment type="subcellular location">
    <subcellularLocation>
        <location evidence="1">Nucleus</location>
    </subcellularLocation>
</comment>
<feature type="domain" description="C2H2-type" evidence="8">
    <location>
        <begin position="7"/>
        <end position="34"/>
    </location>
</feature>
<keyword evidence="10" id="KW-1185">Reference proteome</keyword>
<evidence type="ECO:0000256" key="6">
    <source>
        <dbReference type="ARBA" id="ARBA00023242"/>
    </source>
</evidence>
<evidence type="ECO:0000256" key="3">
    <source>
        <dbReference type="ARBA" id="ARBA00022737"/>
    </source>
</evidence>
<evidence type="ECO:0000256" key="5">
    <source>
        <dbReference type="ARBA" id="ARBA00022833"/>
    </source>
</evidence>
<evidence type="ECO:0000313" key="9">
    <source>
        <dbReference type="EMBL" id="CAI9732192.1"/>
    </source>
</evidence>
<evidence type="ECO:0000313" key="10">
    <source>
        <dbReference type="Proteomes" id="UP001162480"/>
    </source>
</evidence>
<dbReference type="PROSITE" id="PS50157">
    <property type="entry name" value="ZINC_FINGER_C2H2_2"/>
    <property type="match status" value="2"/>
</dbReference>
<protein>
    <submittedName>
        <fullName evidence="9">---NA</fullName>
    </submittedName>
</protein>